<reference evidence="1 2" key="1">
    <citation type="submission" date="2012-06" db="EMBL/GenBank/DDBJ databases">
        <title>Complete genome of Terriglobus roseus DSM 18391.</title>
        <authorList>
            <consortium name="US DOE Joint Genome Institute (JGI-PGF)"/>
            <person name="Lucas S."/>
            <person name="Copeland A."/>
            <person name="Lapidus A."/>
            <person name="Glavina del Rio T."/>
            <person name="Dalin E."/>
            <person name="Tice H."/>
            <person name="Bruce D."/>
            <person name="Goodwin L."/>
            <person name="Pitluck S."/>
            <person name="Peters L."/>
            <person name="Mikhailova N."/>
            <person name="Munk A.C.C."/>
            <person name="Kyrpides N."/>
            <person name="Mavromatis K."/>
            <person name="Ivanova N."/>
            <person name="Brettin T."/>
            <person name="Detter J.C."/>
            <person name="Han C."/>
            <person name="Larimer F."/>
            <person name="Land M."/>
            <person name="Hauser L."/>
            <person name="Markowitz V."/>
            <person name="Cheng J.-F."/>
            <person name="Hugenholtz P."/>
            <person name="Woyke T."/>
            <person name="Wu D."/>
            <person name="Brambilla E."/>
            <person name="Klenk H.-P."/>
            <person name="Eisen J.A."/>
        </authorList>
    </citation>
    <scope>NUCLEOTIDE SEQUENCE [LARGE SCALE GENOMIC DNA]</scope>
    <source>
        <strain evidence="2">DSM 18391 / NRRL B-41598 / KBS 63</strain>
    </source>
</reference>
<evidence type="ECO:0000313" key="1">
    <source>
        <dbReference type="EMBL" id="AFL89169.1"/>
    </source>
</evidence>
<protein>
    <submittedName>
        <fullName evidence="1">Uncharacterized protein</fullName>
    </submittedName>
</protein>
<dbReference type="HOGENOM" id="CLU_1524405_0_0_0"/>
<dbReference type="KEGG" id="trs:Terro_2934"/>
<dbReference type="eggNOG" id="ENOG50334X0">
    <property type="taxonomic scope" value="Bacteria"/>
</dbReference>
<dbReference type="AlphaFoldDB" id="I3ZIV1"/>
<proteinExistence type="predicted"/>
<organism evidence="1 2">
    <name type="scientific">Terriglobus roseus (strain DSM 18391 / NRRL B-41598 / KBS 63)</name>
    <dbReference type="NCBI Taxonomy" id="926566"/>
    <lineage>
        <taxon>Bacteria</taxon>
        <taxon>Pseudomonadati</taxon>
        <taxon>Acidobacteriota</taxon>
        <taxon>Terriglobia</taxon>
        <taxon>Terriglobales</taxon>
        <taxon>Acidobacteriaceae</taxon>
        <taxon>Terriglobus</taxon>
    </lineage>
</organism>
<name>I3ZIV1_TERRK</name>
<dbReference type="Proteomes" id="UP000006056">
    <property type="component" value="Chromosome"/>
</dbReference>
<dbReference type="EMBL" id="CP003379">
    <property type="protein sequence ID" value="AFL89169.1"/>
    <property type="molecule type" value="Genomic_DNA"/>
</dbReference>
<gene>
    <name evidence="1" type="ordered locus">Terro_2934</name>
</gene>
<dbReference type="RefSeq" id="WP_014786433.1">
    <property type="nucleotide sequence ID" value="NC_018014.1"/>
</dbReference>
<dbReference type="STRING" id="926566.Terro_2934"/>
<accession>I3ZIV1</accession>
<evidence type="ECO:0000313" key="2">
    <source>
        <dbReference type="Proteomes" id="UP000006056"/>
    </source>
</evidence>
<dbReference type="OrthoDB" id="119424at2"/>
<sequence length="176" mass="19989">MLVLIVLFGFLASYGVIQGRFYWRRRRVHRTSVEELAARIRPVDMDLISEIAANFLNPSQLRLRLEPPTMWRDLGEEKGLAVLAANADAMLDLATIASKWDQVEGRIIAEMVRRDGVRLKRAVWKIRVATLFGFCEVFAPFQLQEAAAAYYLMRTRLLTLYEGAPFGISFPLAAAL</sequence>
<keyword evidence="2" id="KW-1185">Reference proteome</keyword>